<accession>A0A382KWY3</accession>
<organism evidence="1">
    <name type="scientific">marine metagenome</name>
    <dbReference type="NCBI Taxonomy" id="408172"/>
    <lineage>
        <taxon>unclassified sequences</taxon>
        <taxon>metagenomes</taxon>
        <taxon>ecological metagenomes</taxon>
    </lineage>
</organism>
<name>A0A382KWY3_9ZZZZ</name>
<dbReference type="EMBL" id="UINC01082660">
    <property type="protein sequence ID" value="SVC27632.1"/>
    <property type="molecule type" value="Genomic_DNA"/>
</dbReference>
<feature type="non-terminal residue" evidence="1">
    <location>
        <position position="1"/>
    </location>
</feature>
<dbReference type="AlphaFoldDB" id="A0A382KWY3"/>
<sequence length="40" mass="4102">VASLGAVAQLGEHLLCKQGVTGSIPVSSTKVLSFSIYIVK</sequence>
<dbReference type="AntiFam" id="ANF00010">
    <property type="entry name" value="tRNA translation"/>
</dbReference>
<gene>
    <name evidence="1" type="ORF">METZ01_LOCUS280486</name>
</gene>
<reference evidence="1" key="1">
    <citation type="submission" date="2018-05" db="EMBL/GenBank/DDBJ databases">
        <authorList>
            <person name="Lanie J.A."/>
            <person name="Ng W.-L."/>
            <person name="Kazmierczak K.M."/>
            <person name="Andrzejewski T.M."/>
            <person name="Davidsen T.M."/>
            <person name="Wayne K.J."/>
            <person name="Tettelin H."/>
            <person name="Glass J.I."/>
            <person name="Rusch D."/>
            <person name="Podicherti R."/>
            <person name="Tsui H.-C.T."/>
            <person name="Winkler M.E."/>
        </authorList>
    </citation>
    <scope>NUCLEOTIDE SEQUENCE</scope>
</reference>
<proteinExistence type="predicted"/>
<evidence type="ECO:0000313" key="1">
    <source>
        <dbReference type="EMBL" id="SVC27632.1"/>
    </source>
</evidence>
<protein>
    <submittedName>
        <fullName evidence="1">Uncharacterized protein</fullName>
    </submittedName>
</protein>